<dbReference type="EMBL" id="MJEQ01002732">
    <property type="protein sequence ID" value="OIT26637.1"/>
    <property type="molecule type" value="Genomic_DNA"/>
</dbReference>
<name>A0A1J6K9C0_NICAT</name>
<gene>
    <name evidence="3" type="ORF">A4A49_24563</name>
</gene>
<feature type="compositionally biased region" description="Polar residues" evidence="1">
    <location>
        <begin position="61"/>
        <end position="78"/>
    </location>
</feature>
<dbReference type="AlphaFoldDB" id="A0A1J6K9C0"/>
<evidence type="ECO:0000256" key="1">
    <source>
        <dbReference type="SAM" id="MobiDB-lite"/>
    </source>
</evidence>
<dbReference type="Proteomes" id="UP000187609">
    <property type="component" value="Unassembled WGS sequence"/>
</dbReference>
<reference evidence="3" key="1">
    <citation type="submission" date="2016-11" db="EMBL/GenBank/DDBJ databases">
        <title>The genome of Nicotiana attenuata.</title>
        <authorList>
            <person name="Xu S."/>
            <person name="Brockmoeller T."/>
            <person name="Gaquerel E."/>
            <person name="Navarro A."/>
            <person name="Kuhl H."/>
            <person name="Gase K."/>
            <person name="Ling Z."/>
            <person name="Zhou W."/>
            <person name="Kreitzer C."/>
            <person name="Stanke M."/>
            <person name="Tang H."/>
            <person name="Lyons E."/>
            <person name="Pandey P."/>
            <person name="Pandey S.P."/>
            <person name="Timmermann B."/>
            <person name="Baldwin I.T."/>
        </authorList>
    </citation>
    <scope>NUCLEOTIDE SEQUENCE [LARGE SCALE GENOMIC DNA]</scope>
    <source>
        <strain evidence="3">UT</strain>
    </source>
</reference>
<feature type="signal peptide" evidence="2">
    <location>
        <begin position="1"/>
        <end position="20"/>
    </location>
</feature>
<sequence length="78" mass="8587">MPPFPPLVLFFFLSVRSLSSLSPLSPTARRKSPTGSRQLSNPLNSHQSLQIRPNPKPLPPNFSSFLSQISDKPVNSTT</sequence>
<evidence type="ECO:0000256" key="2">
    <source>
        <dbReference type="SAM" id="SignalP"/>
    </source>
</evidence>
<keyword evidence="4" id="KW-1185">Reference proteome</keyword>
<evidence type="ECO:0000313" key="4">
    <source>
        <dbReference type="Proteomes" id="UP000187609"/>
    </source>
</evidence>
<evidence type="ECO:0000313" key="3">
    <source>
        <dbReference type="EMBL" id="OIT26637.1"/>
    </source>
</evidence>
<feature type="compositionally biased region" description="Polar residues" evidence="1">
    <location>
        <begin position="33"/>
        <end position="51"/>
    </location>
</feature>
<accession>A0A1J6K9C0</accession>
<comment type="caution">
    <text evidence="3">The sequence shown here is derived from an EMBL/GenBank/DDBJ whole genome shotgun (WGS) entry which is preliminary data.</text>
</comment>
<protein>
    <submittedName>
        <fullName evidence="3">Uncharacterized protein</fullName>
    </submittedName>
</protein>
<dbReference type="Gramene" id="OIT26637">
    <property type="protein sequence ID" value="OIT26637"/>
    <property type="gene ID" value="A4A49_24563"/>
</dbReference>
<keyword evidence="2" id="KW-0732">Signal</keyword>
<proteinExistence type="predicted"/>
<feature type="region of interest" description="Disordered" evidence="1">
    <location>
        <begin position="22"/>
        <end position="78"/>
    </location>
</feature>
<organism evidence="3 4">
    <name type="scientific">Nicotiana attenuata</name>
    <name type="common">Coyote tobacco</name>
    <dbReference type="NCBI Taxonomy" id="49451"/>
    <lineage>
        <taxon>Eukaryota</taxon>
        <taxon>Viridiplantae</taxon>
        <taxon>Streptophyta</taxon>
        <taxon>Embryophyta</taxon>
        <taxon>Tracheophyta</taxon>
        <taxon>Spermatophyta</taxon>
        <taxon>Magnoliopsida</taxon>
        <taxon>eudicotyledons</taxon>
        <taxon>Gunneridae</taxon>
        <taxon>Pentapetalae</taxon>
        <taxon>asterids</taxon>
        <taxon>lamiids</taxon>
        <taxon>Solanales</taxon>
        <taxon>Solanaceae</taxon>
        <taxon>Nicotianoideae</taxon>
        <taxon>Nicotianeae</taxon>
        <taxon>Nicotiana</taxon>
    </lineage>
</organism>
<feature type="chain" id="PRO_5009639776" evidence="2">
    <location>
        <begin position="21"/>
        <end position="78"/>
    </location>
</feature>